<gene>
    <name evidence="2" type="ORF">ACFSJH_03550</name>
</gene>
<evidence type="ECO:0000313" key="2">
    <source>
        <dbReference type="EMBL" id="MFD2114814.1"/>
    </source>
</evidence>
<name>A0ABW4YHE5_9BACL</name>
<protein>
    <submittedName>
        <fullName evidence="2">Uncharacterized protein</fullName>
    </submittedName>
</protein>
<evidence type="ECO:0000256" key="1">
    <source>
        <dbReference type="SAM" id="Phobius"/>
    </source>
</evidence>
<keyword evidence="3" id="KW-1185">Reference proteome</keyword>
<accession>A0ABW4YHE5</accession>
<dbReference type="Proteomes" id="UP001597362">
    <property type="component" value="Unassembled WGS sequence"/>
</dbReference>
<organism evidence="2 3">
    <name type="scientific">Paenibacillus yanchengensis</name>
    <dbReference type="NCBI Taxonomy" id="2035833"/>
    <lineage>
        <taxon>Bacteria</taxon>
        <taxon>Bacillati</taxon>
        <taxon>Bacillota</taxon>
        <taxon>Bacilli</taxon>
        <taxon>Bacillales</taxon>
        <taxon>Paenibacillaceae</taxon>
        <taxon>Paenibacillus</taxon>
    </lineage>
</organism>
<reference evidence="3" key="1">
    <citation type="journal article" date="2019" name="Int. J. Syst. Evol. Microbiol.">
        <title>The Global Catalogue of Microorganisms (GCM) 10K type strain sequencing project: providing services to taxonomists for standard genome sequencing and annotation.</title>
        <authorList>
            <consortium name="The Broad Institute Genomics Platform"/>
            <consortium name="The Broad Institute Genome Sequencing Center for Infectious Disease"/>
            <person name="Wu L."/>
            <person name="Ma J."/>
        </authorList>
    </citation>
    <scope>NUCLEOTIDE SEQUENCE [LARGE SCALE GENOMIC DNA]</scope>
    <source>
        <strain evidence="3">GH52</strain>
    </source>
</reference>
<dbReference type="RefSeq" id="WP_377769842.1">
    <property type="nucleotide sequence ID" value="NZ_JBHUHO010000010.1"/>
</dbReference>
<sequence>MFDWIYKSFGRFFYLIFTFFLLYMFSFWLGMKVVEPFFSGSLQHPFRNLFYGCLVGSFLSFAITAVVHLVYKNFSRILILAVGSERLI</sequence>
<evidence type="ECO:0000313" key="3">
    <source>
        <dbReference type="Proteomes" id="UP001597362"/>
    </source>
</evidence>
<keyword evidence="1" id="KW-0812">Transmembrane</keyword>
<keyword evidence="1" id="KW-1133">Transmembrane helix</keyword>
<feature type="transmembrane region" description="Helical" evidence="1">
    <location>
        <begin position="12"/>
        <end position="29"/>
    </location>
</feature>
<dbReference type="EMBL" id="JBHUHO010000010">
    <property type="protein sequence ID" value="MFD2114814.1"/>
    <property type="molecule type" value="Genomic_DNA"/>
</dbReference>
<feature type="transmembrane region" description="Helical" evidence="1">
    <location>
        <begin position="49"/>
        <end position="71"/>
    </location>
</feature>
<proteinExistence type="predicted"/>
<comment type="caution">
    <text evidence="2">The sequence shown here is derived from an EMBL/GenBank/DDBJ whole genome shotgun (WGS) entry which is preliminary data.</text>
</comment>
<keyword evidence="1" id="KW-0472">Membrane</keyword>